<sequence>MKSFVFTISALLGVASAQAQSKPGSISPLVFSATITTQNAPIDQNLPNGAKRRLFTTSAVRFTNREILEGMRAAALLDSSIQGWSLARIANPAGVGNLYAIKQGKTAVAVPATLLTQPAVQGSATTGNSFIPATGAEQPNLVRRSYATLDVRQGASSAAGTQTLKFGNLRIGTTTTVVATQADNFNVYGKSNTGVGIVSGTYRTARPQLANLIALFPGATVP</sequence>
<proteinExistence type="predicted"/>
<dbReference type="RefSeq" id="WP_264515756.1">
    <property type="nucleotide sequence ID" value="NZ_JAPDDR010000013.1"/>
</dbReference>
<accession>A0ABT3G975</accession>
<keyword evidence="3" id="KW-1185">Reference proteome</keyword>
<dbReference type="Proteomes" id="UP001165653">
    <property type="component" value="Unassembled WGS sequence"/>
</dbReference>
<keyword evidence="1" id="KW-0732">Signal</keyword>
<feature type="chain" id="PRO_5046075004" evidence="1">
    <location>
        <begin position="20"/>
        <end position="222"/>
    </location>
</feature>
<gene>
    <name evidence="2" type="ORF">OJ996_21535</name>
</gene>
<evidence type="ECO:0000313" key="3">
    <source>
        <dbReference type="Proteomes" id="UP001165653"/>
    </source>
</evidence>
<reference evidence="2" key="1">
    <citation type="submission" date="2022-10" db="EMBL/GenBank/DDBJ databases">
        <title>Luteolibacter sp. GHJ8, whole genome shotgun sequencing project.</title>
        <authorList>
            <person name="Zhao G."/>
            <person name="Shen L."/>
        </authorList>
    </citation>
    <scope>NUCLEOTIDE SEQUENCE</scope>
    <source>
        <strain evidence="2">GHJ8</strain>
    </source>
</reference>
<protein>
    <submittedName>
        <fullName evidence="2">Uncharacterized protein</fullName>
    </submittedName>
</protein>
<dbReference type="EMBL" id="JAPDDR010000013">
    <property type="protein sequence ID" value="MCW1916187.1"/>
    <property type="molecule type" value="Genomic_DNA"/>
</dbReference>
<evidence type="ECO:0000256" key="1">
    <source>
        <dbReference type="SAM" id="SignalP"/>
    </source>
</evidence>
<feature type="signal peptide" evidence="1">
    <location>
        <begin position="1"/>
        <end position="19"/>
    </location>
</feature>
<name>A0ABT3G975_9BACT</name>
<comment type="caution">
    <text evidence="2">The sequence shown here is derived from an EMBL/GenBank/DDBJ whole genome shotgun (WGS) entry which is preliminary data.</text>
</comment>
<evidence type="ECO:0000313" key="2">
    <source>
        <dbReference type="EMBL" id="MCW1916187.1"/>
    </source>
</evidence>
<organism evidence="2 3">
    <name type="scientific">Luteolibacter rhizosphaerae</name>
    <dbReference type="NCBI Taxonomy" id="2989719"/>
    <lineage>
        <taxon>Bacteria</taxon>
        <taxon>Pseudomonadati</taxon>
        <taxon>Verrucomicrobiota</taxon>
        <taxon>Verrucomicrobiia</taxon>
        <taxon>Verrucomicrobiales</taxon>
        <taxon>Verrucomicrobiaceae</taxon>
        <taxon>Luteolibacter</taxon>
    </lineage>
</organism>